<feature type="domain" description="ABC transmembrane type-1" evidence="12">
    <location>
        <begin position="100"/>
        <end position="192"/>
    </location>
</feature>
<dbReference type="FunFam" id="3.40.50.300:FF:000997">
    <property type="entry name" value="Multidrug resistance-associated protein 1"/>
    <property type="match status" value="1"/>
</dbReference>
<sequence>MSCCSTVLSHAGVAGDTVENCEALTQRERGERVRVCVFVWVSVPRHLRLVLSACHTEVTRGCSEASQLCSNYCPFSFSQVAKPIKTVDFCDHCIFWLQALTLANASRQNYTTGEIVNLMSADAQQLMEMTVNINLLWSAPFQIVMAVVFLWKELGPSVLAGVALLLLVIPVNVQIAAKVKNLKVRYLNKYSKERLSFFFHLDGENALTATKVFTSISLFNILRLPLFDLPSVISAVAQTKVSLSRLEDFLCAEDLNPEDVNTNYSGSKHIPEGSLVAVVGQVGSGKSSFLSAVLGEMEKLEGTVQRRGSVAYVSQQAWIQNDSLQENILFGANLNMPYYKLVLESCALLPDLEQLLNGDQTEIGERGVNISGGQKQRVSLARAVYSNADLYLLDDTLSAVDVHIGKHLFEKLIGPSGLLKSKTRILVTHNVTLLPHTDLIIVMEKGRISQMGTYQELISKRANFTELIQVFSAEHTNEKTTPVEGEKICILCLLSIFSFHSSLSKYSSSSSFVLKYLQAFNWRWMWLTVAAYLAQNALAIGQNLWLSTWTAETAKISDFTEWKQSQNYKLLIYGLLGFIQGLLICCGAYVLTKGSLSASRTLHHQLLDDVLHLPLQCFETNPVGQIINRFTKDLFIVDVRFHYYLRTWLNCTLDVIGTILVITSASPLFIVVVIPLGYIYFTIQRYYIASSRQIRRLAGASHSPVISHFSETLAGRSTIRAFGHQGRFIRRNNDVVYENLVYFYNNVISNRWLSVRLEFLGNLMVFFAALFVVLAGNTVSSSTVGLSISYALNVSNSLNFWVRKACEIETNAVSIERICEFAKMDKEKPWIMSKRPPEGWPDRGIIEFVNYKAQYRKDLGLALDDVSFQTRSKEKVGIVGRTGAGKSTLTNCLFRVLEGSEGKIIIDGIDISTIGLHDLRGNLNIIPQDPILFSGTVQSNLDPLGKHSDLELWEVLELCDLKVFVQSLPKKLLHEISEGGENLSVGQRQLVCLARALLRKTKILVLDEATASVDMETDNLVQSTIKREFYNCTVLTVAHRLHTVMDSERVLVLDAGRILEYDTPHNLLQRKGAFSEMVAEAGIRT</sequence>
<dbReference type="GO" id="GO:0016020">
    <property type="term" value="C:membrane"/>
    <property type="evidence" value="ECO:0007669"/>
    <property type="project" value="InterPro"/>
</dbReference>
<feature type="transmembrane region" description="Helical" evidence="10">
    <location>
        <begin position="570"/>
        <end position="591"/>
    </location>
</feature>
<dbReference type="InterPro" id="IPR027417">
    <property type="entry name" value="P-loop_NTPase"/>
</dbReference>
<keyword evidence="5" id="KW-0677">Repeat</keyword>
<dbReference type="InterPro" id="IPR036640">
    <property type="entry name" value="ABC1_TM_sf"/>
</dbReference>
<dbReference type="InterPro" id="IPR003593">
    <property type="entry name" value="AAA+_ATPase"/>
</dbReference>
<dbReference type="CDD" id="cd03244">
    <property type="entry name" value="ABCC_MRP_domain2"/>
    <property type="match status" value="1"/>
</dbReference>
<evidence type="ECO:0008006" key="15">
    <source>
        <dbReference type="Google" id="ProtNLM"/>
    </source>
</evidence>
<evidence type="ECO:0000256" key="6">
    <source>
        <dbReference type="ARBA" id="ARBA00022741"/>
    </source>
</evidence>
<keyword evidence="14" id="KW-1185">Reference proteome</keyword>
<keyword evidence="6" id="KW-0547">Nucleotide-binding</keyword>
<dbReference type="InterPro" id="IPR050173">
    <property type="entry name" value="ABC_transporter_C-like"/>
</dbReference>
<feature type="domain" description="ABC transmembrane type-1" evidence="12">
    <location>
        <begin position="526"/>
        <end position="800"/>
    </location>
</feature>
<dbReference type="CDD" id="cd03250">
    <property type="entry name" value="ABCC_MRP_domain1"/>
    <property type="match status" value="1"/>
</dbReference>
<dbReference type="Pfam" id="PF00664">
    <property type="entry name" value="ABC_membrane"/>
    <property type="match status" value="2"/>
</dbReference>
<feature type="transmembrane region" description="Helical" evidence="10">
    <location>
        <begin position="759"/>
        <end position="779"/>
    </location>
</feature>
<dbReference type="GO" id="GO:0005524">
    <property type="term" value="F:ATP binding"/>
    <property type="evidence" value="ECO:0007669"/>
    <property type="project" value="UniProtKB-KW"/>
</dbReference>
<name>A0A8C4XQK3_FALTI</name>
<dbReference type="PROSITE" id="PS50929">
    <property type="entry name" value="ABC_TM1F"/>
    <property type="match status" value="2"/>
</dbReference>
<evidence type="ECO:0000256" key="10">
    <source>
        <dbReference type="SAM" id="Phobius"/>
    </source>
</evidence>
<accession>A0A8C4XQK3</accession>
<evidence type="ECO:0000256" key="2">
    <source>
        <dbReference type="ARBA" id="ARBA00009726"/>
    </source>
</evidence>
<dbReference type="InterPro" id="IPR017871">
    <property type="entry name" value="ABC_transporter-like_CS"/>
</dbReference>
<evidence type="ECO:0000256" key="3">
    <source>
        <dbReference type="ARBA" id="ARBA00022448"/>
    </source>
</evidence>
<keyword evidence="8 10" id="KW-1133">Transmembrane helix</keyword>
<protein>
    <recommendedName>
        <fullName evidence="15">Multidrug resistance-associated protein 1</fullName>
    </recommendedName>
</protein>
<feature type="transmembrane region" description="Helical" evidence="10">
    <location>
        <begin position="524"/>
        <end position="549"/>
    </location>
</feature>
<organism evidence="13 14">
    <name type="scientific">Falco tinnunculus</name>
    <name type="common">Common kestrel</name>
    <dbReference type="NCBI Taxonomy" id="100819"/>
    <lineage>
        <taxon>Eukaryota</taxon>
        <taxon>Metazoa</taxon>
        <taxon>Chordata</taxon>
        <taxon>Craniata</taxon>
        <taxon>Vertebrata</taxon>
        <taxon>Euteleostomi</taxon>
        <taxon>Archelosauria</taxon>
        <taxon>Archosauria</taxon>
        <taxon>Dinosauria</taxon>
        <taxon>Saurischia</taxon>
        <taxon>Theropoda</taxon>
        <taxon>Coelurosauria</taxon>
        <taxon>Aves</taxon>
        <taxon>Neognathae</taxon>
        <taxon>Neoaves</taxon>
        <taxon>Telluraves</taxon>
        <taxon>Australaves</taxon>
        <taxon>Falconiformes</taxon>
        <taxon>Falconidae</taxon>
        <taxon>Falco</taxon>
    </lineage>
</organism>
<dbReference type="CDD" id="cd18603">
    <property type="entry name" value="ABC_6TM_MRP1_2_3_6_D2_like"/>
    <property type="match status" value="1"/>
</dbReference>
<keyword evidence="3" id="KW-0813">Transport</keyword>
<dbReference type="GO" id="GO:0140359">
    <property type="term" value="F:ABC-type transporter activity"/>
    <property type="evidence" value="ECO:0007669"/>
    <property type="project" value="InterPro"/>
</dbReference>
<dbReference type="InterPro" id="IPR011527">
    <property type="entry name" value="ABC1_TM_dom"/>
</dbReference>
<reference evidence="13" key="1">
    <citation type="submission" date="2025-08" db="UniProtKB">
        <authorList>
            <consortium name="Ensembl"/>
        </authorList>
    </citation>
    <scope>IDENTIFICATION</scope>
</reference>
<dbReference type="Gene3D" id="3.40.50.300">
    <property type="entry name" value="P-loop containing nucleotide triphosphate hydrolases"/>
    <property type="match status" value="2"/>
</dbReference>
<dbReference type="SUPFAM" id="SSF52540">
    <property type="entry name" value="P-loop containing nucleoside triphosphate hydrolases"/>
    <property type="match status" value="2"/>
</dbReference>
<dbReference type="Pfam" id="PF00005">
    <property type="entry name" value="ABC_tran"/>
    <property type="match status" value="2"/>
</dbReference>
<evidence type="ECO:0000256" key="9">
    <source>
        <dbReference type="ARBA" id="ARBA00023136"/>
    </source>
</evidence>
<comment type="similarity">
    <text evidence="2">Belongs to the ABC transporter superfamily. ABCC family. Conjugate transporter (TC 3.A.1.208) subfamily.</text>
</comment>
<evidence type="ECO:0000256" key="4">
    <source>
        <dbReference type="ARBA" id="ARBA00022692"/>
    </source>
</evidence>
<dbReference type="PANTHER" id="PTHR24223:SF166">
    <property type="entry name" value="MULTIDRUG RESISTANCE-ASSOCIATED PROTEIN 1-LIKE"/>
    <property type="match status" value="1"/>
</dbReference>
<reference evidence="13" key="2">
    <citation type="submission" date="2025-09" db="UniProtKB">
        <authorList>
            <consortium name="Ensembl"/>
        </authorList>
    </citation>
    <scope>IDENTIFICATION</scope>
</reference>
<comment type="subcellular location">
    <subcellularLocation>
        <location evidence="1">Endomembrane system</location>
        <topology evidence="1">Multi-pass membrane protein</topology>
    </subcellularLocation>
</comment>
<dbReference type="Ensembl" id="ENSFTIT00000015472.1">
    <property type="protein sequence ID" value="ENSFTIP00000014843.1"/>
    <property type="gene ID" value="ENSFTIG00000005023.1"/>
</dbReference>
<dbReference type="AlphaFoldDB" id="A0A8C4XQK3"/>
<keyword evidence="7" id="KW-0067">ATP-binding</keyword>
<dbReference type="Proteomes" id="UP000694562">
    <property type="component" value="Unplaced"/>
</dbReference>
<evidence type="ECO:0000256" key="5">
    <source>
        <dbReference type="ARBA" id="ARBA00022737"/>
    </source>
</evidence>
<proteinExistence type="inferred from homology"/>
<evidence type="ECO:0000259" key="12">
    <source>
        <dbReference type="PROSITE" id="PS50929"/>
    </source>
</evidence>
<feature type="transmembrane region" description="Helical" evidence="10">
    <location>
        <begin position="655"/>
        <end position="681"/>
    </location>
</feature>
<feature type="domain" description="ABC transporter" evidence="11">
    <location>
        <begin position="244"/>
        <end position="470"/>
    </location>
</feature>
<evidence type="ECO:0000256" key="8">
    <source>
        <dbReference type="ARBA" id="ARBA00022989"/>
    </source>
</evidence>
<dbReference type="PROSITE" id="PS50893">
    <property type="entry name" value="ABC_TRANSPORTER_2"/>
    <property type="match status" value="2"/>
</dbReference>
<dbReference type="FunFam" id="3.40.50.300:FF:000074">
    <property type="entry name" value="Multidrug resistance-associated protein 5 isoform 1"/>
    <property type="match status" value="1"/>
</dbReference>
<dbReference type="SUPFAM" id="SSF90123">
    <property type="entry name" value="ABC transporter transmembrane region"/>
    <property type="match status" value="2"/>
</dbReference>
<keyword evidence="4 10" id="KW-0812">Transmembrane</keyword>
<dbReference type="SMART" id="SM00382">
    <property type="entry name" value="AAA"/>
    <property type="match status" value="2"/>
</dbReference>
<keyword evidence="9 10" id="KW-0472">Membrane</keyword>
<dbReference type="Gene3D" id="1.20.1560.10">
    <property type="entry name" value="ABC transporter type 1, transmembrane domain"/>
    <property type="match status" value="3"/>
</dbReference>
<evidence type="ECO:0000259" key="11">
    <source>
        <dbReference type="PROSITE" id="PS50893"/>
    </source>
</evidence>
<evidence type="ECO:0000313" key="13">
    <source>
        <dbReference type="Ensembl" id="ENSFTIP00000014843.1"/>
    </source>
</evidence>
<feature type="domain" description="ABC transporter" evidence="11">
    <location>
        <begin position="846"/>
        <end position="1080"/>
    </location>
</feature>
<dbReference type="PANTHER" id="PTHR24223">
    <property type="entry name" value="ATP-BINDING CASSETTE SUB-FAMILY C"/>
    <property type="match status" value="1"/>
</dbReference>
<evidence type="ECO:0000256" key="1">
    <source>
        <dbReference type="ARBA" id="ARBA00004127"/>
    </source>
</evidence>
<dbReference type="PROSITE" id="PS00211">
    <property type="entry name" value="ABC_TRANSPORTER_1"/>
    <property type="match status" value="2"/>
</dbReference>
<dbReference type="InterPro" id="IPR003439">
    <property type="entry name" value="ABC_transporter-like_ATP-bd"/>
</dbReference>
<evidence type="ECO:0000313" key="14">
    <source>
        <dbReference type="Proteomes" id="UP000694562"/>
    </source>
</evidence>
<feature type="transmembrane region" description="Helical" evidence="10">
    <location>
        <begin position="157"/>
        <end position="177"/>
    </location>
</feature>
<evidence type="ECO:0000256" key="7">
    <source>
        <dbReference type="ARBA" id="ARBA00022840"/>
    </source>
</evidence>
<feature type="transmembrane region" description="Helical" evidence="10">
    <location>
        <begin position="133"/>
        <end position="151"/>
    </location>
</feature>
<dbReference type="GO" id="GO:0012505">
    <property type="term" value="C:endomembrane system"/>
    <property type="evidence" value="ECO:0007669"/>
    <property type="project" value="UniProtKB-SubCell"/>
</dbReference>
<dbReference type="GO" id="GO:0016887">
    <property type="term" value="F:ATP hydrolysis activity"/>
    <property type="evidence" value="ECO:0007669"/>
    <property type="project" value="InterPro"/>
</dbReference>
<dbReference type="FunFam" id="1.20.1560.10:FF:000010">
    <property type="entry name" value="Multidrug resistance-associated ABC transporter"/>
    <property type="match status" value="1"/>
</dbReference>